<dbReference type="Gene3D" id="1.10.357.10">
    <property type="entry name" value="Tetracycline Repressor, domain 2"/>
    <property type="match status" value="1"/>
</dbReference>
<accession>A0ABU6G4I5</accession>
<dbReference type="Pfam" id="PF00440">
    <property type="entry name" value="TetR_N"/>
    <property type="match status" value="1"/>
</dbReference>
<dbReference type="PRINTS" id="PR00455">
    <property type="entry name" value="HTHTETR"/>
</dbReference>
<name>A0ABU6G4I5_9BACL</name>
<organism evidence="4 5">
    <name type="scientific">Paenibacillus alba</name>
    <dbReference type="NCBI Taxonomy" id="1197127"/>
    <lineage>
        <taxon>Bacteria</taxon>
        <taxon>Bacillati</taxon>
        <taxon>Bacillota</taxon>
        <taxon>Bacilli</taxon>
        <taxon>Bacillales</taxon>
        <taxon>Paenibacillaceae</taxon>
        <taxon>Paenibacillus</taxon>
    </lineage>
</organism>
<feature type="domain" description="HTH tetR-type" evidence="3">
    <location>
        <begin position="4"/>
        <end position="64"/>
    </location>
</feature>
<dbReference type="SUPFAM" id="SSF46689">
    <property type="entry name" value="Homeodomain-like"/>
    <property type="match status" value="1"/>
</dbReference>
<dbReference type="InterPro" id="IPR001647">
    <property type="entry name" value="HTH_TetR"/>
</dbReference>
<feature type="DNA-binding region" description="H-T-H motif" evidence="2">
    <location>
        <begin position="27"/>
        <end position="46"/>
    </location>
</feature>
<protein>
    <submittedName>
        <fullName evidence="4">TetR/AcrR family transcriptional regulator</fullName>
    </submittedName>
</protein>
<evidence type="ECO:0000313" key="4">
    <source>
        <dbReference type="EMBL" id="MEC0229082.1"/>
    </source>
</evidence>
<dbReference type="PROSITE" id="PS50977">
    <property type="entry name" value="HTH_TETR_2"/>
    <property type="match status" value="1"/>
</dbReference>
<reference evidence="4 5" key="1">
    <citation type="submission" date="2023-03" db="EMBL/GenBank/DDBJ databases">
        <title>Bacillus Genome Sequencing.</title>
        <authorList>
            <person name="Dunlap C."/>
        </authorList>
    </citation>
    <scope>NUCLEOTIDE SEQUENCE [LARGE SCALE GENOMIC DNA]</scope>
    <source>
        <strain evidence="4 5">BD-533</strain>
    </source>
</reference>
<evidence type="ECO:0000259" key="3">
    <source>
        <dbReference type="PROSITE" id="PS50977"/>
    </source>
</evidence>
<proteinExistence type="predicted"/>
<dbReference type="InterPro" id="IPR009057">
    <property type="entry name" value="Homeodomain-like_sf"/>
</dbReference>
<evidence type="ECO:0000256" key="2">
    <source>
        <dbReference type="PROSITE-ProRule" id="PRU00335"/>
    </source>
</evidence>
<dbReference type="RefSeq" id="WP_326073226.1">
    <property type="nucleotide sequence ID" value="NZ_JARLKY010000046.1"/>
</dbReference>
<dbReference type="PANTHER" id="PTHR30055">
    <property type="entry name" value="HTH-TYPE TRANSCRIPTIONAL REGULATOR RUTR"/>
    <property type="match status" value="1"/>
</dbReference>
<dbReference type="EMBL" id="JARLKY010000046">
    <property type="protein sequence ID" value="MEC0229082.1"/>
    <property type="molecule type" value="Genomic_DNA"/>
</dbReference>
<dbReference type="PANTHER" id="PTHR30055:SF226">
    <property type="entry name" value="HTH-TYPE TRANSCRIPTIONAL REGULATOR PKSA"/>
    <property type="match status" value="1"/>
</dbReference>
<evidence type="ECO:0000313" key="5">
    <source>
        <dbReference type="Proteomes" id="UP001338137"/>
    </source>
</evidence>
<dbReference type="InterPro" id="IPR050109">
    <property type="entry name" value="HTH-type_TetR-like_transc_reg"/>
</dbReference>
<gene>
    <name evidence="4" type="ORF">P4I72_18290</name>
</gene>
<dbReference type="Proteomes" id="UP001338137">
    <property type="component" value="Unassembled WGS sequence"/>
</dbReference>
<keyword evidence="1 2" id="KW-0238">DNA-binding</keyword>
<sequence length="194" mass="21900">MNAISTYTTILETSYRLFAEHGFDKTSMTMIAKEVGLSKPALYYHFSSKEAIIQTLFEELCKSIGFSSFFRIEAYTKDNFEETFIADGLQIIHKQQTDMYYSRILNQYQALGYRDPAYSLKLVQILEGFTAGFAELLAHGVSIGAIAALDVLTKAQMLTMIIDSMDNFMSYGLTYSYENIWTTAVKSLIKGDPA</sequence>
<comment type="caution">
    <text evidence="4">The sequence shown here is derived from an EMBL/GenBank/DDBJ whole genome shotgun (WGS) entry which is preliminary data.</text>
</comment>
<evidence type="ECO:0000256" key="1">
    <source>
        <dbReference type="ARBA" id="ARBA00023125"/>
    </source>
</evidence>
<dbReference type="InterPro" id="IPR023772">
    <property type="entry name" value="DNA-bd_HTH_TetR-type_CS"/>
</dbReference>
<keyword evidence="5" id="KW-1185">Reference proteome</keyword>
<dbReference type="PROSITE" id="PS01081">
    <property type="entry name" value="HTH_TETR_1"/>
    <property type="match status" value="1"/>
</dbReference>